<keyword evidence="9" id="KW-1185">Reference proteome</keyword>
<dbReference type="PhylomeDB" id="A7S250"/>
<protein>
    <recommendedName>
        <fullName evidence="7">Pentraxin (PTX) domain-containing protein</fullName>
    </recommendedName>
</protein>
<comment type="cofactor">
    <cofactor evidence="1">
        <name>Ca(2+)</name>
        <dbReference type="ChEBI" id="CHEBI:29108"/>
    </cofactor>
</comment>
<dbReference type="InterPro" id="IPR051360">
    <property type="entry name" value="Neuronal_Pentraxin_Related"/>
</dbReference>
<keyword evidence="4" id="KW-1015">Disulfide bond</keyword>
<feature type="non-terminal residue" evidence="8">
    <location>
        <position position="109"/>
    </location>
</feature>
<dbReference type="Pfam" id="PF00354">
    <property type="entry name" value="Pentaxin"/>
    <property type="match status" value="1"/>
</dbReference>
<sequence>VTYDFNLYDGEWHHIIFTWENSEGEYQIYIDGNKIKSNKNKRVGYAIKQGILSLGQEQDSYGGNGGFDKNQCYRGNITGVNIWDQVLPDDDILALANKCPSGVGNVVSW</sequence>
<evidence type="ECO:0000313" key="9">
    <source>
        <dbReference type="Proteomes" id="UP000001593"/>
    </source>
</evidence>
<evidence type="ECO:0000256" key="3">
    <source>
        <dbReference type="ARBA" id="ARBA00022837"/>
    </source>
</evidence>
<dbReference type="Gene3D" id="2.60.120.200">
    <property type="match status" value="1"/>
</dbReference>
<feature type="non-terminal residue" evidence="8">
    <location>
        <position position="1"/>
    </location>
</feature>
<evidence type="ECO:0000256" key="1">
    <source>
        <dbReference type="ARBA" id="ARBA00001913"/>
    </source>
</evidence>
<gene>
    <name evidence="8" type="ORF">NEMVEDRAFT_v1g27545</name>
</gene>
<evidence type="ECO:0000256" key="5">
    <source>
        <dbReference type="ARBA" id="ARBA00023180"/>
    </source>
</evidence>
<evidence type="ECO:0000256" key="2">
    <source>
        <dbReference type="ARBA" id="ARBA00022723"/>
    </source>
</evidence>
<dbReference type="PANTHER" id="PTHR19277:SF161">
    <property type="entry name" value="LAMININ G DOMAIN-CONTAINING PROTEIN"/>
    <property type="match status" value="1"/>
</dbReference>
<dbReference type="EMBL" id="DS469567">
    <property type="protein sequence ID" value="EDO42224.1"/>
    <property type="molecule type" value="Genomic_DNA"/>
</dbReference>
<comment type="caution">
    <text evidence="6">Lacks conserved residue(s) required for the propagation of feature annotation.</text>
</comment>
<dbReference type="SMART" id="SM00159">
    <property type="entry name" value="PTX"/>
    <property type="match status" value="1"/>
</dbReference>
<accession>A7S250</accession>
<dbReference type="InterPro" id="IPR001759">
    <property type="entry name" value="PTX_dom"/>
</dbReference>
<evidence type="ECO:0000256" key="4">
    <source>
        <dbReference type="ARBA" id="ARBA00023157"/>
    </source>
</evidence>
<dbReference type="InParanoid" id="A7S250"/>
<keyword evidence="2" id="KW-0479">Metal-binding</keyword>
<dbReference type="Proteomes" id="UP000001593">
    <property type="component" value="Unassembled WGS sequence"/>
</dbReference>
<proteinExistence type="predicted"/>
<dbReference type="AlphaFoldDB" id="A7S250"/>
<dbReference type="InterPro" id="IPR013320">
    <property type="entry name" value="ConA-like_dom_sf"/>
</dbReference>
<feature type="domain" description="Pentraxin (PTX)" evidence="7">
    <location>
        <begin position="1"/>
        <end position="109"/>
    </location>
</feature>
<dbReference type="SUPFAM" id="SSF49899">
    <property type="entry name" value="Concanavalin A-like lectins/glucanases"/>
    <property type="match status" value="1"/>
</dbReference>
<dbReference type="PRINTS" id="PR00895">
    <property type="entry name" value="PENTAXIN"/>
</dbReference>
<reference evidence="8 9" key="1">
    <citation type="journal article" date="2007" name="Science">
        <title>Sea anemone genome reveals ancestral eumetazoan gene repertoire and genomic organization.</title>
        <authorList>
            <person name="Putnam N.H."/>
            <person name="Srivastava M."/>
            <person name="Hellsten U."/>
            <person name="Dirks B."/>
            <person name="Chapman J."/>
            <person name="Salamov A."/>
            <person name="Terry A."/>
            <person name="Shapiro H."/>
            <person name="Lindquist E."/>
            <person name="Kapitonov V.V."/>
            <person name="Jurka J."/>
            <person name="Genikhovich G."/>
            <person name="Grigoriev I.V."/>
            <person name="Lucas S.M."/>
            <person name="Steele R.E."/>
            <person name="Finnerty J.R."/>
            <person name="Technau U."/>
            <person name="Martindale M.Q."/>
            <person name="Rokhsar D.S."/>
        </authorList>
    </citation>
    <scope>NUCLEOTIDE SEQUENCE [LARGE SCALE GENOMIC DNA]</scope>
    <source>
        <strain evidence="9">CH2 X CH6</strain>
    </source>
</reference>
<dbReference type="PROSITE" id="PS51828">
    <property type="entry name" value="PTX_2"/>
    <property type="match status" value="1"/>
</dbReference>
<dbReference type="HOGENOM" id="CLU_156979_0_0_1"/>
<dbReference type="KEGG" id="nve:5514079"/>
<name>A7S250_NEMVE</name>
<evidence type="ECO:0000259" key="7">
    <source>
        <dbReference type="PROSITE" id="PS51828"/>
    </source>
</evidence>
<organism evidence="8 9">
    <name type="scientific">Nematostella vectensis</name>
    <name type="common">Starlet sea anemone</name>
    <dbReference type="NCBI Taxonomy" id="45351"/>
    <lineage>
        <taxon>Eukaryota</taxon>
        <taxon>Metazoa</taxon>
        <taxon>Cnidaria</taxon>
        <taxon>Anthozoa</taxon>
        <taxon>Hexacorallia</taxon>
        <taxon>Actiniaria</taxon>
        <taxon>Edwardsiidae</taxon>
        <taxon>Nematostella</taxon>
    </lineage>
</organism>
<dbReference type="OMA" id="NIINWGR"/>
<keyword evidence="3" id="KW-0106">Calcium</keyword>
<evidence type="ECO:0000313" key="8">
    <source>
        <dbReference type="EMBL" id="EDO42224.1"/>
    </source>
</evidence>
<evidence type="ECO:0000256" key="6">
    <source>
        <dbReference type="PROSITE-ProRule" id="PRU01172"/>
    </source>
</evidence>
<keyword evidence="5" id="KW-0325">Glycoprotein</keyword>
<dbReference type="PANTHER" id="PTHR19277">
    <property type="entry name" value="PENTRAXIN"/>
    <property type="match status" value="1"/>
</dbReference>
<dbReference type="GO" id="GO:0046872">
    <property type="term" value="F:metal ion binding"/>
    <property type="evidence" value="ECO:0007669"/>
    <property type="project" value="UniProtKB-KW"/>
</dbReference>